<name>A0A4Y8REJ2_9HYPH</name>
<dbReference type="InterPro" id="IPR046071">
    <property type="entry name" value="DUF6030"/>
</dbReference>
<dbReference type="Proteomes" id="UP000298179">
    <property type="component" value="Unassembled WGS sequence"/>
</dbReference>
<evidence type="ECO:0000313" key="3">
    <source>
        <dbReference type="Proteomes" id="UP000298179"/>
    </source>
</evidence>
<dbReference type="AlphaFoldDB" id="A0A4Y8REJ2"/>
<organism evidence="2 3">
    <name type="scientific">Jiella endophytica</name>
    <dbReference type="NCBI Taxonomy" id="2558362"/>
    <lineage>
        <taxon>Bacteria</taxon>
        <taxon>Pseudomonadati</taxon>
        <taxon>Pseudomonadota</taxon>
        <taxon>Alphaproteobacteria</taxon>
        <taxon>Hyphomicrobiales</taxon>
        <taxon>Aurantimonadaceae</taxon>
        <taxon>Jiella</taxon>
    </lineage>
</organism>
<reference evidence="2 3" key="1">
    <citation type="submission" date="2019-03" db="EMBL/GenBank/DDBJ databases">
        <title>Jiella endophytica sp. nov., a novel endophytic bacterium isolated from root of Ficus microcarpa Linn. f.</title>
        <authorList>
            <person name="Tuo L."/>
        </authorList>
    </citation>
    <scope>NUCLEOTIDE SEQUENCE [LARGE SCALE GENOMIC DNA]</scope>
    <source>
        <strain evidence="2 3">CBS5Q-3</strain>
    </source>
</reference>
<dbReference type="Pfam" id="PF19495">
    <property type="entry name" value="DUF6030"/>
    <property type="match status" value="1"/>
</dbReference>
<dbReference type="OrthoDB" id="7916521at2"/>
<evidence type="ECO:0000256" key="1">
    <source>
        <dbReference type="SAM" id="MobiDB-lite"/>
    </source>
</evidence>
<sequence>MPRPRGRPRFDVARWFKRSSRAPQLAGPAWEAPEAAARKASTGKGQGSGFAGALGLATRLGLVALFVGGGLVAIFLNTDAGETLGERLKRAAETGAVFGEPFAERFGNAAPAADEGQGGAGEIGNKTPAVAPIASSRLLTPPSPATAEDFVRLAMVSPKRLCKAIDPGEDFMAWRQSTLLQGQWECFATATAAGERVERQPDLEDGAVTEEDPDAVVEPALPDAPQLFVMARGLDRDALTTVRIKLVANGEAKAKRGGKRLAELTAALFSALQWSPPAGLLDKLQALQDFDIVQAGTRLRFKRELSDGWQYNLIVMFPNYRKYREASSFREPEAARPEPTNPGPSEAAATAVGEP</sequence>
<feature type="compositionally biased region" description="Low complexity" evidence="1">
    <location>
        <begin position="26"/>
        <end position="40"/>
    </location>
</feature>
<keyword evidence="3" id="KW-1185">Reference proteome</keyword>
<dbReference type="RefSeq" id="WP_134763143.1">
    <property type="nucleotide sequence ID" value="NZ_SOZD01000005.1"/>
</dbReference>
<comment type="caution">
    <text evidence="2">The sequence shown here is derived from an EMBL/GenBank/DDBJ whole genome shotgun (WGS) entry which is preliminary data.</text>
</comment>
<protein>
    <submittedName>
        <fullName evidence="2">Uncharacterized protein</fullName>
    </submittedName>
</protein>
<evidence type="ECO:0000313" key="2">
    <source>
        <dbReference type="EMBL" id="TFF20494.1"/>
    </source>
</evidence>
<accession>A0A4Y8REJ2</accession>
<dbReference type="EMBL" id="SOZD01000005">
    <property type="protein sequence ID" value="TFF20494.1"/>
    <property type="molecule type" value="Genomic_DNA"/>
</dbReference>
<feature type="region of interest" description="Disordered" evidence="1">
    <location>
        <begin position="23"/>
        <end position="45"/>
    </location>
</feature>
<feature type="region of interest" description="Disordered" evidence="1">
    <location>
        <begin position="328"/>
        <end position="355"/>
    </location>
</feature>
<proteinExistence type="predicted"/>
<gene>
    <name evidence="2" type="ORF">E3C22_16425</name>
</gene>